<organism evidence="2 3">
    <name type="scientific">Streptomyces violascens</name>
    <dbReference type="NCBI Taxonomy" id="67381"/>
    <lineage>
        <taxon>Bacteria</taxon>
        <taxon>Bacillati</taxon>
        <taxon>Actinomycetota</taxon>
        <taxon>Actinomycetes</taxon>
        <taxon>Kitasatosporales</taxon>
        <taxon>Streptomycetaceae</taxon>
        <taxon>Streptomyces</taxon>
    </lineage>
</organism>
<dbReference type="InterPro" id="IPR000182">
    <property type="entry name" value="GNAT_dom"/>
</dbReference>
<reference evidence="2" key="1">
    <citation type="submission" date="2024-05" db="EMBL/GenBank/DDBJ databases">
        <title>Whole genome shotgun sequence of Streptomyces violascens NBRC 12920.</title>
        <authorList>
            <person name="Komaki H."/>
            <person name="Tamura T."/>
        </authorList>
    </citation>
    <scope>NUCLEOTIDE SEQUENCE</scope>
    <source>
        <strain evidence="2">NBRC 12920</strain>
    </source>
</reference>
<feature type="domain" description="N-acetyltransferase" evidence="1">
    <location>
        <begin position="28"/>
        <end position="196"/>
    </location>
</feature>
<dbReference type="SUPFAM" id="SSF55729">
    <property type="entry name" value="Acyl-CoA N-acyltransferases (Nat)"/>
    <property type="match status" value="1"/>
</dbReference>
<protein>
    <submittedName>
        <fullName evidence="2">Acetyltransferase</fullName>
    </submittedName>
</protein>
<evidence type="ECO:0000313" key="3">
    <source>
        <dbReference type="Proteomes" id="UP001050808"/>
    </source>
</evidence>
<dbReference type="InterPro" id="IPR016181">
    <property type="entry name" value="Acyl_CoA_acyltransferase"/>
</dbReference>
<dbReference type="EMBL" id="BNDY01000017">
    <property type="protein sequence ID" value="GHI41377.1"/>
    <property type="molecule type" value="Genomic_DNA"/>
</dbReference>
<dbReference type="PANTHER" id="PTHR43441:SF10">
    <property type="entry name" value="ACETYLTRANSFERASE"/>
    <property type="match status" value="1"/>
</dbReference>
<proteinExistence type="predicted"/>
<name>A0ABQ3QVS9_9ACTN</name>
<dbReference type="PROSITE" id="PS51186">
    <property type="entry name" value="GNAT"/>
    <property type="match status" value="1"/>
</dbReference>
<evidence type="ECO:0000259" key="1">
    <source>
        <dbReference type="PROSITE" id="PS51186"/>
    </source>
</evidence>
<gene>
    <name evidence="2" type="ORF">Sviol_57850</name>
</gene>
<accession>A0ABQ3QVS9</accession>
<dbReference type="Gene3D" id="3.40.630.30">
    <property type="match status" value="1"/>
</dbReference>
<dbReference type="InterPro" id="IPR051908">
    <property type="entry name" value="Ribosomal_N-acetyltransferase"/>
</dbReference>
<dbReference type="Proteomes" id="UP001050808">
    <property type="component" value="Unassembled WGS sequence"/>
</dbReference>
<keyword evidence="3" id="KW-1185">Reference proteome</keyword>
<dbReference type="PANTHER" id="PTHR43441">
    <property type="entry name" value="RIBOSOMAL-PROTEIN-SERINE ACETYLTRANSFERASE"/>
    <property type="match status" value="1"/>
</dbReference>
<dbReference type="RefSeq" id="WP_189966728.1">
    <property type="nucleotide sequence ID" value="NZ_BMUA01000016.1"/>
</dbReference>
<comment type="caution">
    <text evidence="2">The sequence shown here is derived from an EMBL/GenBank/DDBJ whole genome shotgun (WGS) entry which is preliminary data.</text>
</comment>
<dbReference type="Pfam" id="PF13302">
    <property type="entry name" value="Acetyltransf_3"/>
    <property type="match status" value="1"/>
</dbReference>
<sequence>MITPIPPVVPPGRMARQQQPSFVLPGGRELRPWRESDANVLVASCLDPDIVRWNRPEALTPDTAREKIARWGQRWTEEAAAIWAISRREDDQAVGLIGLGDLDLRGGSAEFLYWLLPSGRGGGAVLDATLRVSRWALEELGLHRLRISHSVGNPASCRVAQRAGFALEGTMRSALLHADGWHDEHLHARVAGDPWPDGADFNGLPY</sequence>
<evidence type="ECO:0000313" key="2">
    <source>
        <dbReference type="EMBL" id="GHI41377.1"/>
    </source>
</evidence>